<evidence type="ECO:0000256" key="1">
    <source>
        <dbReference type="SAM" id="MobiDB-lite"/>
    </source>
</evidence>
<feature type="compositionally biased region" description="Basic and acidic residues" evidence="1">
    <location>
        <begin position="93"/>
        <end position="103"/>
    </location>
</feature>
<organism evidence="2">
    <name type="scientific">Iconisemion striatum</name>
    <dbReference type="NCBI Taxonomy" id="60296"/>
    <lineage>
        <taxon>Eukaryota</taxon>
        <taxon>Metazoa</taxon>
        <taxon>Chordata</taxon>
        <taxon>Craniata</taxon>
        <taxon>Vertebrata</taxon>
        <taxon>Euteleostomi</taxon>
        <taxon>Actinopterygii</taxon>
        <taxon>Neopterygii</taxon>
        <taxon>Teleostei</taxon>
        <taxon>Neoteleostei</taxon>
        <taxon>Acanthomorphata</taxon>
        <taxon>Ovalentaria</taxon>
        <taxon>Atherinomorphae</taxon>
        <taxon>Cyprinodontiformes</taxon>
        <taxon>Nothobranchiidae</taxon>
        <taxon>Iconisemion</taxon>
    </lineage>
</organism>
<name>A0A1A7YBN0_9TELE</name>
<accession>A0A1A7YBN0</accession>
<reference evidence="2" key="2">
    <citation type="submission" date="2016-06" db="EMBL/GenBank/DDBJ databases">
        <title>The genome of a short-lived fish provides insights into sex chromosome evolution and the genetic control of aging.</title>
        <authorList>
            <person name="Reichwald K."/>
            <person name="Felder M."/>
            <person name="Petzold A."/>
            <person name="Koch P."/>
            <person name="Groth M."/>
            <person name="Platzer M."/>
        </authorList>
    </citation>
    <scope>NUCLEOTIDE SEQUENCE</scope>
    <source>
        <tissue evidence="2">Brain</tissue>
    </source>
</reference>
<dbReference type="EMBL" id="HADX01005441">
    <property type="protein sequence ID" value="SBP27673.1"/>
    <property type="molecule type" value="Transcribed_RNA"/>
</dbReference>
<feature type="non-terminal residue" evidence="2">
    <location>
        <position position="103"/>
    </location>
</feature>
<feature type="region of interest" description="Disordered" evidence="1">
    <location>
        <begin position="1"/>
        <end position="103"/>
    </location>
</feature>
<evidence type="ECO:0000313" key="2">
    <source>
        <dbReference type="EMBL" id="SBP27673.1"/>
    </source>
</evidence>
<reference evidence="2" key="1">
    <citation type="submission" date="2016-05" db="EMBL/GenBank/DDBJ databases">
        <authorList>
            <person name="Lavstsen T."/>
            <person name="Jespersen J.S."/>
        </authorList>
    </citation>
    <scope>NUCLEOTIDE SEQUENCE</scope>
    <source>
        <tissue evidence="2">Brain</tissue>
    </source>
</reference>
<dbReference type="AlphaFoldDB" id="A0A1A7YBN0"/>
<gene>
    <name evidence="2" type="primary">Nfu_g_1_011151</name>
</gene>
<feature type="non-terminal residue" evidence="2">
    <location>
        <position position="1"/>
    </location>
</feature>
<feature type="compositionally biased region" description="Acidic residues" evidence="1">
    <location>
        <begin position="58"/>
        <end position="68"/>
    </location>
</feature>
<protein>
    <submittedName>
        <fullName evidence="2">Uncharacterized protein</fullName>
    </submittedName>
</protein>
<feature type="compositionally biased region" description="Basic residues" evidence="1">
    <location>
        <begin position="78"/>
        <end position="92"/>
    </location>
</feature>
<proteinExistence type="predicted"/>
<sequence length="103" mass="11517">PADPLLLKNKEMELHASPVHNADSREGDGLSSSSASKPKDLQTEEEAENNADPSNDQEVLDEDDDWNLDSEKQTEKISKRKRAKRNVKKRGGAKRDCKVCGVW</sequence>